<evidence type="ECO:0000256" key="1">
    <source>
        <dbReference type="SAM" id="Phobius"/>
    </source>
</evidence>
<name>A0A8J3ILY5_9CHLR</name>
<sequence>MASTGATNEARDAVTLDEEQTREHWGLIIYPWMLVVLAWGSILLAFATGQSFLIDHDYLLRTSHLSWPIAFIVFFFSWQVMTVAMMLPSALSTITLVGRMSRSAGPFWLVQGIFILGYTFVWSLFACIAFLSDTLVHQLVDHWPWLYTHSWFVGATVLVIAGGFQFSAWKRSCLRRCGREGIDRSALSDTGMIWRLGLRYGIFCLGACWAIMLVMFGIGMKSLLWMVLLASIVLVEKEIPGGQRFTMAIGVGFLVLALLWLLFPLVR</sequence>
<feature type="transmembrane region" description="Helical" evidence="1">
    <location>
        <begin position="151"/>
        <end position="169"/>
    </location>
</feature>
<feature type="transmembrane region" description="Helical" evidence="1">
    <location>
        <begin position="108"/>
        <end position="131"/>
    </location>
</feature>
<evidence type="ECO:0000313" key="3">
    <source>
        <dbReference type="Proteomes" id="UP000597444"/>
    </source>
</evidence>
<comment type="caution">
    <text evidence="2">The sequence shown here is derived from an EMBL/GenBank/DDBJ whole genome shotgun (WGS) entry which is preliminary data.</text>
</comment>
<keyword evidence="3" id="KW-1185">Reference proteome</keyword>
<keyword evidence="1" id="KW-0472">Membrane</keyword>
<dbReference type="RefSeq" id="WP_220204459.1">
    <property type="nucleotide sequence ID" value="NZ_BNJK01000001.1"/>
</dbReference>
<dbReference type="InterPro" id="IPR018688">
    <property type="entry name" value="PpoB2-like"/>
</dbReference>
<feature type="transmembrane region" description="Helical" evidence="1">
    <location>
        <begin position="27"/>
        <end position="47"/>
    </location>
</feature>
<evidence type="ECO:0000313" key="2">
    <source>
        <dbReference type="EMBL" id="GHO93687.1"/>
    </source>
</evidence>
<protein>
    <recommendedName>
        <fullName evidence="4">DUF2182 domain-containing protein</fullName>
    </recommendedName>
</protein>
<dbReference type="Pfam" id="PF09948">
    <property type="entry name" value="PpoB2"/>
    <property type="match status" value="1"/>
</dbReference>
<gene>
    <name evidence="2" type="ORF">KSF_037350</name>
</gene>
<evidence type="ECO:0008006" key="4">
    <source>
        <dbReference type="Google" id="ProtNLM"/>
    </source>
</evidence>
<proteinExistence type="predicted"/>
<keyword evidence="1" id="KW-0812">Transmembrane</keyword>
<organism evidence="2 3">
    <name type="scientific">Reticulibacter mediterranei</name>
    <dbReference type="NCBI Taxonomy" id="2778369"/>
    <lineage>
        <taxon>Bacteria</taxon>
        <taxon>Bacillati</taxon>
        <taxon>Chloroflexota</taxon>
        <taxon>Ktedonobacteria</taxon>
        <taxon>Ktedonobacterales</taxon>
        <taxon>Reticulibacteraceae</taxon>
        <taxon>Reticulibacter</taxon>
    </lineage>
</organism>
<dbReference type="AlphaFoldDB" id="A0A8J3ILY5"/>
<feature type="transmembrane region" description="Helical" evidence="1">
    <location>
        <begin position="245"/>
        <end position="266"/>
    </location>
</feature>
<keyword evidence="1" id="KW-1133">Transmembrane helix</keyword>
<feature type="transmembrane region" description="Helical" evidence="1">
    <location>
        <begin position="67"/>
        <end position="87"/>
    </location>
</feature>
<dbReference type="Proteomes" id="UP000597444">
    <property type="component" value="Unassembled WGS sequence"/>
</dbReference>
<feature type="transmembrane region" description="Helical" evidence="1">
    <location>
        <begin position="200"/>
        <end position="233"/>
    </location>
</feature>
<dbReference type="EMBL" id="BNJK01000001">
    <property type="protein sequence ID" value="GHO93687.1"/>
    <property type="molecule type" value="Genomic_DNA"/>
</dbReference>
<reference evidence="2" key="1">
    <citation type="submission" date="2020-10" db="EMBL/GenBank/DDBJ databases">
        <title>Taxonomic study of unclassified bacteria belonging to the class Ktedonobacteria.</title>
        <authorList>
            <person name="Yabe S."/>
            <person name="Wang C.M."/>
            <person name="Zheng Y."/>
            <person name="Sakai Y."/>
            <person name="Cavaletti L."/>
            <person name="Monciardini P."/>
            <person name="Donadio S."/>
        </authorList>
    </citation>
    <scope>NUCLEOTIDE SEQUENCE</scope>
    <source>
        <strain evidence="2">ID150040</strain>
    </source>
</reference>
<accession>A0A8J3ILY5</accession>